<name>T1B5U8_9ZZZZ</name>
<dbReference type="PANTHER" id="PTHR43057">
    <property type="entry name" value="ARSENITE EFFLUX TRANSPORTER"/>
    <property type="match status" value="1"/>
</dbReference>
<keyword evidence="5 8" id="KW-0812">Transmembrane</keyword>
<feature type="transmembrane region" description="Helical" evidence="8">
    <location>
        <begin position="37"/>
        <end position="55"/>
    </location>
</feature>
<evidence type="ECO:0000256" key="5">
    <source>
        <dbReference type="ARBA" id="ARBA00022692"/>
    </source>
</evidence>
<sequence length="171" mass="17947">SVVVFLGVPFAAGILTRAAHRARRTLPHYDRDVAPRLAPLALAALLYTIVVMFAFQSDAILALPGDVALVAVPLVLYFAVMFSLSFYLGRKAGAGYARTAALSLTAASNNFELAITVAVAVFGVASLEALAATVGPLVEVPVLLGLARLSTYLGHRYFPDLRPPTPAPALS</sequence>
<keyword evidence="7 8" id="KW-0472">Membrane</keyword>
<feature type="non-terminal residue" evidence="9">
    <location>
        <position position="1"/>
    </location>
</feature>
<proteinExistence type="inferred from homology"/>
<evidence type="ECO:0000256" key="2">
    <source>
        <dbReference type="ARBA" id="ARBA00010110"/>
    </source>
</evidence>
<dbReference type="InterPro" id="IPR038770">
    <property type="entry name" value="Na+/solute_symporter_sf"/>
</dbReference>
<dbReference type="AlphaFoldDB" id="T1B5U8"/>
<dbReference type="GO" id="GO:0015105">
    <property type="term" value="F:arsenite transmembrane transporter activity"/>
    <property type="evidence" value="ECO:0007669"/>
    <property type="project" value="TreeGrafter"/>
</dbReference>
<dbReference type="PANTHER" id="PTHR43057:SF1">
    <property type="entry name" value="ARSENICAL-RESISTANCE PROTEIN 3"/>
    <property type="match status" value="1"/>
</dbReference>
<dbReference type="Pfam" id="PF01758">
    <property type="entry name" value="SBF"/>
    <property type="match status" value="1"/>
</dbReference>
<evidence type="ECO:0000256" key="7">
    <source>
        <dbReference type="ARBA" id="ARBA00023136"/>
    </source>
</evidence>
<keyword evidence="4" id="KW-1003">Cell membrane</keyword>
<reference evidence="9" key="1">
    <citation type="submission" date="2013-08" db="EMBL/GenBank/DDBJ databases">
        <authorList>
            <person name="Mendez C."/>
            <person name="Richter M."/>
            <person name="Ferrer M."/>
            <person name="Sanchez J."/>
        </authorList>
    </citation>
    <scope>NUCLEOTIDE SEQUENCE</scope>
</reference>
<reference evidence="9" key="2">
    <citation type="journal article" date="2014" name="ISME J.">
        <title>Microbial stratification in low pH oxic and suboxic macroscopic growths along an acid mine drainage.</title>
        <authorList>
            <person name="Mendez-Garcia C."/>
            <person name="Mesa V."/>
            <person name="Sprenger R.R."/>
            <person name="Richter M."/>
            <person name="Diez M.S."/>
            <person name="Solano J."/>
            <person name="Bargiela R."/>
            <person name="Golyshina O.V."/>
            <person name="Manteca A."/>
            <person name="Ramos J.L."/>
            <person name="Gallego J.R."/>
            <person name="Llorente I."/>
            <person name="Martins Dos Santos V.A."/>
            <person name="Jensen O.N."/>
            <person name="Pelaez A.I."/>
            <person name="Sanchez J."/>
            <person name="Ferrer M."/>
        </authorList>
    </citation>
    <scope>NUCLEOTIDE SEQUENCE</scope>
</reference>
<gene>
    <name evidence="9" type="ORF">B2A_01631</name>
</gene>
<protein>
    <submittedName>
        <fullName evidence="9">Arsenical-resistance protein</fullName>
    </submittedName>
</protein>
<comment type="caution">
    <text evidence="9">The sequence shown here is derived from an EMBL/GenBank/DDBJ whole genome shotgun (WGS) entry which is preliminary data.</text>
</comment>
<dbReference type="InterPro" id="IPR002657">
    <property type="entry name" value="BilAc:Na_symport/Acr3"/>
</dbReference>
<comment type="similarity">
    <text evidence="2">Belongs to the arsenical resistance-3 (ACR3) (TC 2.A.59) family.</text>
</comment>
<dbReference type="GO" id="GO:0005886">
    <property type="term" value="C:plasma membrane"/>
    <property type="evidence" value="ECO:0007669"/>
    <property type="project" value="UniProtKB-SubCell"/>
</dbReference>
<feature type="non-terminal residue" evidence="9">
    <location>
        <position position="171"/>
    </location>
</feature>
<dbReference type="GO" id="GO:0015104">
    <property type="term" value="F:antimonite transmembrane transporter activity"/>
    <property type="evidence" value="ECO:0007669"/>
    <property type="project" value="TreeGrafter"/>
</dbReference>
<organism evidence="9">
    <name type="scientific">mine drainage metagenome</name>
    <dbReference type="NCBI Taxonomy" id="410659"/>
    <lineage>
        <taxon>unclassified sequences</taxon>
        <taxon>metagenomes</taxon>
        <taxon>ecological metagenomes</taxon>
    </lineage>
</organism>
<keyword evidence="6 8" id="KW-1133">Transmembrane helix</keyword>
<dbReference type="EMBL" id="AUZZ01001188">
    <property type="protein sequence ID" value="EQD65377.1"/>
    <property type="molecule type" value="Genomic_DNA"/>
</dbReference>
<dbReference type="Gene3D" id="1.20.1530.20">
    <property type="match status" value="1"/>
</dbReference>
<feature type="transmembrane region" description="Helical" evidence="8">
    <location>
        <begin position="113"/>
        <end position="138"/>
    </location>
</feature>
<feature type="transmembrane region" description="Helical" evidence="8">
    <location>
        <begin position="67"/>
        <end position="88"/>
    </location>
</feature>
<evidence type="ECO:0000256" key="1">
    <source>
        <dbReference type="ARBA" id="ARBA00004651"/>
    </source>
</evidence>
<dbReference type="GO" id="GO:0015297">
    <property type="term" value="F:antiporter activity"/>
    <property type="evidence" value="ECO:0007669"/>
    <property type="project" value="InterPro"/>
</dbReference>
<keyword evidence="3" id="KW-0813">Transport</keyword>
<dbReference type="InterPro" id="IPR004706">
    <property type="entry name" value="Arsenical-R_Acr3"/>
</dbReference>
<evidence type="ECO:0000256" key="8">
    <source>
        <dbReference type="SAM" id="Phobius"/>
    </source>
</evidence>
<evidence type="ECO:0000256" key="4">
    <source>
        <dbReference type="ARBA" id="ARBA00022475"/>
    </source>
</evidence>
<evidence type="ECO:0000256" key="6">
    <source>
        <dbReference type="ARBA" id="ARBA00022989"/>
    </source>
</evidence>
<accession>T1B5U8</accession>
<comment type="subcellular location">
    <subcellularLocation>
        <location evidence="1">Cell membrane</location>
        <topology evidence="1">Multi-pass membrane protein</topology>
    </subcellularLocation>
</comment>
<evidence type="ECO:0000256" key="3">
    <source>
        <dbReference type="ARBA" id="ARBA00022448"/>
    </source>
</evidence>
<evidence type="ECO:0000313" key="9">
    <source>
        <dbReference type="EMBL" id="EQD65377.1"/>
    </source>
</evidence>